<dbReference type="PIRSF" id="PIRSF029171">
    <property type="entry name" value="Esterase_LipA"/>
    <property type="match status" value="1"/>
</dbReference>
<dbReference type="Pfam" id="PF03583">
    <property type="entry name" value="LIP"/>
    <property type="match status" value="1"/>
</dbReference>
<evidence type="ECO:0000313" key="2">
    <source>
        <dbReference type="EMBL" id="PCJ39303.1"/>
    </source>
</evidence>
<accession>A0A2A5C6A3</accession>
<reference evidence="3" key="1">
    <citation type="submission" date="2017-08" db="EMBL/GenBank/DDBJ databases">
        <title>A dynamic microbial community with high functional redundancy inhabits the cold, oxic subseafloor aquifer.</title>
        <authorList>
            <person name="Tully B.J."/>
            <person name="Wheat C.G."/>
            <person name="Glazer B.T."/>
            <person name="Huber J.A."/>
        </authorList>
    </citation>
    <scope>NUCLEOTIDE SEQUENCE [LARGE SCALE GENOMIC DNA]</scope>
</reference>
<dbReference type="Gene3D" id="3.40.50.1820">
    <property type="entry name" value="alpha/beta hydrolase"/>
    <property type="match status" value="2"/>
</dbReference>
<feature type="signal peptide" evidence="1">
    <location>
        <begin position="1"/>
        <end position="20"/>
    </location>
</feature>
<dbReference type="PANTHER" id="PTHR34853:SF1">
    <property type="entry name" value="LIPASE 5"/>
    <property type="match status" value="1"/>
</dbReference>
<dbReference type="InterPro" id="IPR029058">
    <property type="entry name" value="AB_hydrolase_fold"/>
</dbReference>
<keyword evidence="1" id="KW-0732">Signal</keyword>
<dbReference type="EMBL" id="NVWI01000016">
    <property type="protein sequence ID" value="PCJ39303.1"/>
    <property type="molecule type" value="Genomic_DNA"/>
</dbReference>
<comment type="caution">
    <text evidence="2">The sequence shown here is derived from an EMBL/GenBank/DDBJ whole genome shotgun (WGS) entry which is preliminary data.</text>
</comment>
<sequence>MRTLSLIFICCLFFSVQLQAQSISQGPEGASFWDELPRSVPEGAVRGDIYWLHERDDAPSNARGWNVIYVSEGASGELEYVSGEIYVPRFPTRSERKIMIWATGTTGTQDSCAPSRNELYGLDGSSRAPSIEAFLSRGYVVVMSDYQGSGTPGATAYLQGAQQAMASFDIARAARNLPNAMAGTDVGIYGFSQGGQTVLWAAHIVEEYAPEFNLVGAVPLAPASRHLDLSFYDLNIPVNSGYFIMRMAGLQVGHSELRLSDILTDVGLEMLTAQSWGCYEIFAAAAQLSEAYAKPEALELGTAWRAWLEENDDFLPISTSIPFLMIQGVEDVDVPVELTREVLDDLCEQGSEVNYIEMAGADHFGVFYPGGALAPDWFDARFAGIAVQNNSCSQ</sequence>
<evidence type="ECO:0000313" key="3">
    <source>
        <dbReference type="Proteomes" id="UP000228987"/>
    </source>
</evidence>
<name>A0A2A5C6A3_9GAMM</name>
<evidence type="ECO:0000256" key="1">
    <source>
        <dbReference type="SAM" id="SignalP"/>
    </source>
</evidence>
<organism evidence="2 3">
    <name type="scientific">SAR86 cluster bacterium</name>
    <dbReference type="NCBI Taxonomy" id="2030880"/>
    <lineage>
        <taxon>Bacteria</taxon>
        <taxon>Pseudomonadati</taxon>
        <taxon>Pseudomonadota</taxon>
        <taxon>Gammaproteobacteria</taxon>
        <taxon>SAR86 cluster</taxon>
    </lineage>
</organism>
<dbReference type="InterPro" id="IPR005152">
    <property type="entry name" value="Lipase_secreted"/>
</dbReference>
<dbReference type="PANTHER" id="PTHR34853">
    <property type="match status" value="1"/>
</dbReference>
<dbReference type="Proteomes" id="UP000228987">
    <property type="component" value="Unassembled WGS sequence"/>
</dbReference>
<feature type="chain" id="PRO_5012833896" evidence="1">
    <location>
        <begin position="21"/>
        <end position="394"/>
    </location>
</feature>
<gene>
    <name evidence="2" type="ORF">COA71_14385</name>
</gene>
<dbReference type="GO" id="GO:0016042">
    <property type="term" value="P:lipid catabolic process"/>
    <property type="evidence" value="ECO:0007669"/>
    <property type="project" value="InterPro"/>
</dbReference>
<dbReference type="AlphaFoldDB" id="A0A2A5C6A3"/>
<dbReference type="GO" id="GO:0004806">
    <property type="term" value="F:triacylglycerol lipase activity"/>
    <property type="evidence" value="ECO:0007669"/>
    <property type="project" value="InterPro"/>
</dbReference>
<dbReference type="SUPFAM" id="SSF53474">
    <property type="entry name" value="alpha/beta-Hydrolases"/>
    <property type="match status" value="1"/>
</dbReference>
<protein>
    <submittedName>
        <fullName evidence="2">Lipase</fullName>
    </submittedName>
</protein>
<proteinExistence type="predicted"/>